<organism evidence="2">
    <name type="scientific">Oryza meridionalis</name>
    <dbReference type="NCBI Taxonomy" id="40149"/>
    <lineage>
        <taxon>Eukaryota</taxon>
        <taxon>Viridiplantae</taxon>
        <taxon>Streptophyta</taxon>
        <taxon>Embryophyta</taxon>
        <taxon>Tracheophyta</taxon>
        <taxon>Spermatophyta</taxon>
        <taxon>Magnoliopsida</taxon>
        <taxon>Liliopsida</taxon>
        <taxon>Poales</taxon>
        <taxon>Poaceae</taxon>
        <taxon>BOP clade</taxon>
        <taxon>Oryzoideae</taxon>
        <taxon>Oryzeae</taxon>
        <taxon>Oryzinae</taxon>
        <taxon>Oryza</taxon>
    </lineage>
</organism>
<accession>A0A0E0D846</accession>
<protein>
    <submittedName>
        <fullName evidence="2">Uncharacterized protein</fullName>
    </submittedName>
</protein>
<dbReference type="HOGENOM" id="CLU_1716152_0_0_1"/>
<reference evidence="2" key="1">
    <citation type="submission" date="2015-04" db="UniProtKB">
        <authorList>
            <consortium name="EnsemblPlants"/>
        </authorList>
    </citation>
    <scope>IDENTIFICATION</scope>
</reference>
<reference evidence="2" key="2">
    <citation type="submission" date="2018-05" db="EMBL/GenBank/DDBJ databases">
        <title>OmerRS3 (Oryza meridionalis Reference Sequence Version 3).</title>
        <authorList>
            <person name="Zhang J."/>
            <person name="Kudrna D."/>
            <person name="Lee S."/>
            <person name="Talag J."/>
            <person name="Welchert J."/>
            <person name="Wing R.A."/>
        </authorList>
    </citation>
    <scope>NUCLEOTIDE SEQUENCE [LARGE SCALE GENOMIC DNA]</scope>
    <source>
        <strain evidence="2">cv. OR44</strain>
    </source>
</reference>
<feature type="compositionally biased region" description="Basic and acidic residues" evidence="1">
    <location>
        <begin position="134"/>
        <end position="153"/>
    </location>
</feature>
<evidence type="ECO:0000313" key="2">
    <source>
        <dbReference type="EnsemblPlants" id="OMERI03G34360.1"/>
    </source>
</evidence>
<evidence type="ECO:0000256" key="1">
    <source>
        <dbReference type="SAM" id="MobiDB-lite"/>
    </source>
</evidence>
<keyword evidence="3" id="KW-1185">Reference proteome</keyword>
<feature type="region of interest" description="Disordered" evidence="1">
    <location>
        <begin position="58"/>
        <end position="153"/>
    </location>
</feature>
<feature type="compositionally biased region" description="Low complexity" evidence="1">
    <location>
        <begin position="117"/>
        <end position="132"/>
    </location>
</feature>
<sequence>MEGISRWAPQNLKQPASATQVADGDGRAGWPTTLVARSPPLRRGVVAVAVVGSSPLEWRRGGQIRPGLAGSGLGQRRRRLAGKVSAWSPSSRSPLYLQPSPTPDSAASRVASPTTGSPSSSSRPSSSSSPSRWRPMERIDERAAPWERGEGER</sequence>
<dbReference type="Proteomes" id="UP000008021">
    <property type="component" value="Chromosome 3"/>
</dbReference>
<dbReference type="EnsemblPlants" id="OMERI03G34360.1">
    <property type="protein sequence ID" value="OMERI03G34360.1"/>
    <property type="gene ID" value="OMERI03G34360"/>
</dbReference>
<dbReference type="AlphaFoldDB" id="A0A0E0D846"/>
<proteinExistence type="predicted"/>
<name>A0A0E0D846_9ORYZ</name>
<feature type="region of interest" description="Disordered" evidence="1">
    <location>
        <begin position="1"/>
        <end position="35"/>
    </location>
</feature>
<dbReference type="Gramene" id="OMERI03G34360.1">
    <property type="protein sequence ID" value="OMERI03G34360.1"/>
    <property type="gene ID" value="OMERI03G34360"/>
</dbReference>
<evidence type="ECO:0000313" key="3">
    <source>
        <dbReference type="Proteomes" id="UP000008021"/>
    </source>
</evidence>
<feature type="compositionally biased region" description="Polar residues" evidence="1">
    <location>
        <begin position="11"/>
        <end position="20"/>
    </location>
</feature>